<dbReference type="EMBL" id="JACAZH010000002">
    <property type="protein sequence ID" value="KAF7375228.1"/>
    <property type="molecule type" value="Genomic_DNA"/>
</dbReference>
<proteinExistence type="predicted"/>
<sequence>MSDYYRKDGLTPPAPDARRVRCLKSGCGRWLTRETAIGGNWERPHKGHQQHPMFIYYFLPPAARALDSASARARLPTARPTNTMTTVTCPVLLCCTRRVSALCSNAMCKHDCRGNSGCEIHFVQAAPATVLAPTTAPAPAAAHAPASAPAATTLSACRRQEAALFRSRRHALLPRLPTRQQSSLRPIHLTK</sequence>
<accession>A0A8H6Z9Y7</accession>
<reference evidence="1" key="1">
    <citation type="submission" date="2020-05" db="EMBL/GenBank/DDBJ databases">
        <title>Mycena genomes resolve the evolution of fungal bioluminescence.</title>
        <authorList>
            <person name="Tsai I.J."/>
        </authorList>
    </citation>
    <scope>NUCLEOTIDE SEQUENCE</scope>
    <source>
        <strain evidence="1">160909Yilan</strain>
    </source>
</reference>
<organism evidence="1 2">
    <name type="scientific">Mycena sanguinolenta</name>
    <dbReference type="NCBI Taxonomy" id="230812"/>
    <lineage>
        <taxon>Eukaryota</taxon>
        <taxon>Fungi</taxon>
        <taxon>Dikarya</taxon>
        <taxon>Basidiomycota</taxon>
        <taxon>Agaricomycotina</taxon>
        <taxon>Agaricomycetes</taxon>
        <taxon>Agaricomycetidae</taxon>
        <taxon>Agaricales</taxon>
        <taxon>Marasmiineae</taxon>
        <taxon>Mycenaceae</taxon>
        <taxon>Mycena</taxon>
    </lineage>
</organism>
<evidence type="ECO:0000313" key="1">
    <source>
        <dbReference type="EMBL" id="KAF7375228.1"/>
    </source>
</evidence>
<dbReference type="AlphaFoldDB" id="A0A8H6Z9Y7"/>
<protein>
    <submittedName>
        <fullName evidence="1">Uncharacterized protein</fullName>
    </submittedName>
</protein>
<gene>
    <name evidence="1" type="ORF">MSAN_00409400</name>
</gene>
<evidence type="ECO:0000313" key="2">
    <source>
        <dbReference type="Proteomes" id="UP000623467"/>
    </source>
</evidence>
<keyword evidence="2" id="KW-1185">Reference proteome</keyword>
<comment type="caution">
    <text evidence="1">The sequence shown here is derived from an EMBL/GenBank/DDBJ whole genome shotgun (WGS) entry which is preliminary data.</text>
</comment>
<dbReference type="Proteomes" id="UP000623467">
    <property type="component" value="Unassembled WGS sequence"/>
</dbReference>
<name>A0A8H6Z9Y7_9AGAR</name>